<dbReference type="EMBL" id="ML978223">
    <property type="protein sequence ID" value="KAF2027640.1"/>
    <property type="molecule type" value="Genomic_DNA"/>
</dbReference>
<dbReference type="PANTHER" id="PTHR34502:SF4">
    <property type="entry name" value="DUF6594 DOMAIN-CONTAINING PROTEIN"/>
    <property type="match status" value="1"/>
</dbReference>
<dbReference type="Proteomes" id="UP000799777">
    <property type="component" value="Unassembled WGS sequence"/>
</dbReference>
<evidence type="ECO:0000256" key="1">
    <source>
        <dbReference type="SAM" id="Phobius"/>
    </source>
</evidence>
<protein>
    <recommendedName>
        <fullName evidence="2">DUF6594 domain-containing protein</fullName>
    </recommendedName>
</protein>
<evidence type="ECO:0000313" key="3">
    <source>
        <dbReference type="EMBL" id="KAF2027640.1"/>
    </source>
</evidence>
<comment type="caution">
    <text evidence="3">The sequence shown here is derived from an EMBL/GenBank/DDBJ whole genome shotgun (WGS) entry which is preliminary data.</text>
</comment>
<dbReference type="PANTHER" id="PTHR34502">
    <property type="entry name" value="DUF6594 DOMAIN-CONTAINING PROTEIN-RELATED"/>
    <property type="match status" value="1"/>
</dbReference>
<evidence type="ECO:0000259" key="2">
    <source>
        <dbReference type="Pfam" id="PF20237"/>
    </source>
</evidence>
<dbReference type="AlphaFoldDB" id="A0A9P4H4T2"/>
<keyword evidence="1" id="KW-0472">Membrane</keyword>
<gene>
    <name evidence="3" type="ORF">EK21DRAFT_71367</name>
</gene>
<dbReference type="InterPro" id="IPR046529">
    <property type="entry name" value="DUF6594"/>
</dbReference>
<organism evidence="3 4">
    <name type="scientific">Setomelanomma holmii</name>
    <dbReference type="NCBI Taxonomy" id="210430"/>
    <lineage>
        <taxon>Eukaryota</taxon>
        <taxon>Fungi</taxon>
        <taxon>Dikarya</taxon>
        <taxon>Ascomycota</taxon>
        <taxon>Pezizomycotina</taxon>
        <taxon>Dothideomycetes</taxon>
        <taxon>Pleosporomycetidae</taxon>
        <taxon>Pleosporales</taxon>
        <taxon>Pleosporineae</taxon>
        <taxon>Phaeosphaeriaceae</taxon>
        <taxon>Setomelanomma</taxon>
    </lineage>
</organism>
<evidence type="ECO:0000313" key="4">
    <source>
        <dbReference type="Proteomes" id="UP000799777"/>
    </source>
</evidence>
<dbReference type="OrthoDB" id="3533814at2759"/>
<name>A0A9P4H4T2_9PLEO</name>
<feature type="domain" description="DUF6594" evidence="2">
    <location>
        <begin position="16"/>
        <end position="270"/>
    </location>
</feature>
<proteinExistence type="predicted"/>
<keyword evidence="1" id="KW-1133">Transmembrane helix</keyword>
<feature type="transmembrane region" description="Helical" evidence="1">
    <location>
        <begin position="237"/>
        <end position="255"/>
    </location>
</feature>
<keyword evidence="1" id="KW-0812">Transmembrane</keyword>
<feature type="transmembrane region" description="Helical" evidence="1">
    <location>
        <begin position="207"/>
        <end position="230"/>
    </location>
</feature>
<keyword evidence="4" id="KW-1185">Reference proteome</keyword>
<reference evidence="3" key="1">
    <citation type="journal article" date="2020" name="Stud. Mycol.">
        <title>101 Dothideomycetes genomes: a test case for predicting lifestyles and emergence of pathogens.</title>
        <authorList>
            <person name="Haridas S."/>
            <person name="Albert R."/>
            <person name="Binder M."/>
            <person name="Bloem J."/>
            <person name="Labutti K."/>
            <person name="Salamov A."/>
            <person name="Andreopoulos B."/>
            <person name="Baker S."/>
            <person name="Barry K."/>
            <person name="Bills G."/>
            <person name="Bluhm B."/>
            <person name="Cannon C."/>
            <person name="Castanera R."/>
            <person name="Culley D."/>
            <person name="Daum C."/>
            <person name="Ezra D."/>
            <person name="Gonzalez J."/>
            <person name="Henrissat B."/>
            <person name="Kuo A."/>
            <person name="Liang C."/>
            <person name="Lipzen A."/>
            <person name="Lutzoni F."/>
            <person name="Magnuson J."/>
            <person name="Mondo S."/>
            <person name="Nolan M."/>
            <person name="Ohm R."/>
            <person name="Pangilinan J."/>
            <person name="Park H.-J."/>
            <person name="Ramirez L."/>
            <person name="Alfaro M."/>
            <person name="Sun H."/>
            <person name="Tritt A."/>
            <person name="Yoshinaga Y."/>
            <person name="Zwiers L.-H."/>
            <person name="Turgeon B."/>
            <person name="Goodwin S."/>
            <person name="Spatafora J."/>
            <person name="Crous P."/>
            <person name="Grigoriev I."/>
        </authorList>
    </citation>
    <scope>NUCLEOTIDE SEQUENCE</scope>
    <source>
        <strain evidence="3">CBS 110217</strain>
    </source>
</reference>
<sequence>MDIEKVAGEPKYLSGFPSLAAFIATDRDKTTAIFKRFKRLGARHLLHLQCQLAKLQTGLDAFDREEALSDLNTKQYSRNWKLFCEGAEHDPRQKKKKELLDKIGQTLADYRKALLYESKLASLPPPSKRTLQAFRYHFFNQDSGSPYPTLGASSDNLFDDEDDLVALRAEDRDRLTAFLQDHCSWLFKTGRPRGNIVYASDRHVARFVTILSTINAAALLVGAIVSLYAIDSPRRKLGIIALFTALFAANVGILTNARRTELFAATAAYVQPSRTMSKLI</sequence>
<dbReference type="Pfam" id="PF20237">
    <property type="entry name" value="DUF6594"/>
    <property type="match status" value="1"/>
</dbReference>
<accession>A0A9P4H4T2</accession>